<proteinExistence type="predicted"/>
<dbReference type="OrthoDB" id="5428817at2759"/>
<organism evidence="2 3">
    <name type="scientific">Pyronema omphalodes (strain CBS 100304)</name>
    <name type="common">Pyronema confluens</name>
    <dbReference type="NCBI Taxonomy" id="1076935"/>
    <lineage>
        <taxon>Eukaryota</taxon>
        <taxon>Fungi</taxon>
        <taxon>Dikarya</taxon>
        <taxon>Ascomycota</taxon>
        <taxon>Pezizomycotina</taxon>
        <taxon>Pezizomycetes</taxon>
        <taxon>Pezizales</taxon>
        <taxon>Pyronemataceae</taxon>
        <taxon>Pyronema</taxon>
    </lineage>
</organism>
<feature type="compositionally biased region" description="Acidic residues" evidence="1">
    <location>
        <begin position="224"/>
        <end position="235"/>
    </location>
</feature>
<dbReference type="EMBL" id="HF936105">
    <property type="protein sequence ID" value="CCX14977.1"/>
    <property type="molecule type" value="Genomic_DNA"/>
</dbReference>
<reference evidence="2 3" key="1">
    <citation type="journal article" date="2013" name="PLoS Genet.">
        <title>The genome and development-dependent transcriptomes of Pyronema confluens: a window into fungal evolution.</title>
        <authorList>
            <person name="Traeger S."/>
            <person name="Altegoer F."/>
            <person name="Freitag M."/>
            <person name="Gabaldon T."/>
            <person name="Kempken F."/>
            <person name="Kumar A."/>
            <person name="Marcet-Houben M."/>
            <person name="Poggeler S."/>
            <person name="Stajich J.E."/>
            <person name="Nowrousian M."/>
        </authorList>
    </citation>
    <scope>NUCLEOTIDE SEQUENCE [LARGE SCALE GENOMIC DNA]</scope>
    <source>
        <strain evidence="3">CBS 100304</strain>
        <tissue evidence="2">Vegetative mycelium</tissue>
    </source>
</reference>
<sequence>MSPTNPPPSSTQQQFAALANLHTHYRQLLNTERAALHLERQLWEQERSVYLSRIAELEGSTPPVFKNPNPFSPPPTANPENLEDDDVAPPTAGGVEVEQDLAEGVAEGVAPEQNVALEDENPEDSNPSPEVPPPTGEQIRSHLSAAAAQSETSQPWQPPPPSLPEPAVLVADSAQQHGFPPPSISPPNPSPPRIITDPRLSISQHLPMISENRRASISLPPAAEEGEEEDDDDDCGSISSQEMAALLKEATRIVYPLSHSRPRGQSLADPSAGQRPLGGMRPGGRGPGLEGLPRFAGARDDEEEGPLKQEPVVELRLKKTSNFGFEFGDGGKWGAGFGGGGEGRWR</sequence>
<feature type="region of interest" description="Disordered" evidence="1">
    <location>
        <begin position="258"/>
        <end position="313"/>
    </location>
</feature>
<dbReference type="AlphaFoldDB" id="U4L985"/>
<evidence type="ECO:0000256" key="1">
    <source>
        <dbReference type="SAM" id="MobiDB-lite"/>
    </source>
</evidence>
<protein>
    <submittedName>
        <fullName evidence="2">Uncharacterized protein</fullName>
    </submittedName>
</protein>
<gene>
    <name evidence="2" type="ORF">PCON_01203</name>
</gene>
<evidence type="ECO:0000313" key="2">
    <source>
        <dbReference type="EMBL" id="CCX14977.1"/>
    </source>
</evidence>
<feature type="compositionally biased region" description="Pro residues" evidence="1">
    <location>
        <begin position="179"/>
        <end position="192"/>
    </location>
</feature>
<feature type="region of interest" description="Disordered" evidence="1">
    <location>
        <begin position="60"/>
        <end position="239"/>
    </location>
</feature>
<feature type="compositionally biased region" description="Gly residues" evidence="1">
    <location>
        <begin position="280"/>
        <end position="289"/>
    </location>
</feature>
<name>U4L985_PYROM</name>
<accession>U4L985</accession>
<evidence type="ECO:0000313" key="3">
    <source>
        <dbReference type="Proteomes" id="UP000018144"/>
    </source>
</evidence>
<keyword evidence="3" id="KW-1185">Reference proteome</keyword>
<dbReference type="Proteomes" id="UP000018144">
    <property type="component" value="Unassembled WGS sequence"/>
</dbReference>